<evidence type="ECO:0000256" key="5">
    <source>
        <dbReference type="ARBA" id="ARBA00022989"/>
    </source>
</evidence>
<evidence type="ECO:0000256" key="3">
    <source>
        <dbReference type="ARBA" id="ARBA00022475"/>
    </source>
</evidence>
<accession>A0A1N6QHH8</accession>
<dbReference type="AlphaFoldDB" id="A0A1N6QHH8"/>
<dbReference type="Gene3D" id="1.10.3720.10">
    <property type="entry name" value="MetI-like"/>
    <property type="match status" value="1"/>
</dbReference>
<feature type="transmembrane region" description="Helical" evidence="7">
    <location>
        <begin position="137"/>
        <end position="157"/>
    </location>
</feature>
<keyword evidence="3" id="KW-1003">Cell membrane</keyword>
<comment type="subcellular location">
    <subcellularLocation>
        <location evidence="1 7">Cell membrane</location>
        <topology evidence="1 7">Multi-pass membrane protein</topology>
    </subcellularLocation>
</comment>
<evidence type="ECO:0000313" key="10">
    <source>
        <dbReference type="Proteomes" id="UP000186004"/>
    </source>
</evidence>
<feature type="transmembrane region" description="Helical" evidence="7">
    <location>
        <begin position="38"/>
        <end position="62"/>
    </location>
</feature>
<proteinExistence type="inferred from homology"/>
<dbReference type="EMBL" id="FTNF01000001">
    <property type="protein sequence ID" value="SIQ16039.1"/>
    <property type="molecule type" value="Genomic_DNA"/>
</dbReference>
<keyword evidence="6 7" id="KW-0472">Membrane</keyword>
<protein>
    <submittedName>
        <fullName evidence="9">Carbohydrate ABC transporter membrane protein 1, CUT1 family</fullName>
    </submittedName>
</protein>
<keyword evidence="4 7" id="KW-0812">Transmembrane</keyword>
<feature type="domain" description="ABC transmembrane type-1" evidence="8">
    <location>
        <begin position="100"/>
        <end position="313"/>
    </location>
</feature>
<dbReference type="Proteomes" id="UP000186004">
    <property type="component" value="Unassembled WGS sequence"/>
</dbReference>
<evidence type="ECO:0000256" key="7">
    <source>
        <dbReference type="RuleBase" id="RU363032"/>
    </source>
</evidence>
<feature type="transmembrane region" description="Helical" evidence="7">
    <location>
        <begin position="104"/>
        <end position="125"/>
    </location>
</feature>
<dbReference type="PANTHER" id="PTHR30193:SF37">
    <property type="entry name" value="INNER MEMBRANE ABC TRANSPORTER PERMEASE PROTEIN YCJO"/>
    <property type="match status" value="1"/>
</dbReference>
<dbReference type="CDD" id="cd06261">
    <property type="entry name" value="TM_PBP2"/>
    <property type="match status" value="1"/>
</dbReference>
<name>A0A1N6QHH8_9ACTN</name>
<dbReference type="OrthoDB" id="9805974at2"/>
<evidence type="ECO:0000259" key="8">
    <source>
        <dbReference type="PROSITE" id="PS50928"/>
    </source>
</evidence>
<organism evidence="9 10">
    <name type="scientific">Micromonospora avicenniae</name>
    <dbReference type="NCBI Taxonomy" id="1198245"/>
    <lineage>
        <taxon>Bacteria</taxon>
        <taxon>Bacillati</taxon>
        <taxon>Actinomycetota</taxon>
        <taxon>Actinomycetes</taxon>
        <taxon>Micromonosporales</taxon>
        <taxon>Micromonosporaceae</taxon>
        <taxon>Micromonospora</taxon>
    </lineage>
</organism>
<evidence type="ECO:0000256" key="6">
    <source>
        <dbReference type="ARBA" id="ARBA00023136"/>
    </source>
</evidence>
<dbReference type="PROSITE" id="PS50928">
    <property type="entry name" value="ABC_TM1"/>
    <property type="match status" value="1"/>
</dbReference>
<dbReference type="STRING" id="1198245.SAMN05444858_101339"/>
<comment type="similarity">
    <text evidence="7">Belongs to the binding-protein-dependent transport system permease family.</text>
</comment>
<feature type="transmembrane region" description="Helical" evidence="7">
    <location>
        <begin position="244"/>
        <end position="266"/>
    </location>
</feature>
<sequence>MADMIEVGAARGDAPPPAASAARRGAKSANRVGRATPYLFLAPYLVLFTVFGLLPIVLGIYLSVHQWDFQLPNRPFVGLDNYKELFSSDSAVFGDWWQSVRATAIFTVISVPLLMVVPLGLALLLNRSFPGRTFFRAVYFAPYVLGVAVIGLLWRFLLDANLGLVNRLLGVVGLPADTPWVTDVPWAWVSLVGVTVWWTSGFNAVIYLAGLQDISPELYEAARVDGATAWERFRHVTLPGLRPVLLFVMTTTVLASANVFGQSFLITQGAPGTETRTVVWYIVEQGLRNNDAGRAAAMSIVFALMLAVVSLANFRLFRYRED</sequence>
<reference evidence="9 10" key="1">
    <citation type="submission" date="2017-01" db="EMBL/GenBank/DDBJ databases">
        <authorList>
            <person name="Mah S.A."/>
            <person name="Swanson W.J."/>
            <person name="Moy G.W."/>
            <person name="Vacquier V.D."/>
        </authorList>
    </citation>
    <scope>NUCLEOTIDE SEQUENCE [LARGE SCALE GENOMIC DNA]</scope>
    <source>
        <strain evidence="9 10">DSM 45758</strain>
    </source>
</reference>
<dbReference type="GO" id="GO:0005886">
    <property type="term" value="C:plasma membrane"/>
    <property type="evidence" value="ECO:0007669"/>
    <property type="project" value="UniProtKB-SubCell"/>
</dbReference>
<dbReference type="GO" id="GO:0055085">
    <property type="term" value="P:transmembrane transport"/>
    <property type="evidence" value="ECO:0007669"/>
    <property type="project" value="InterPro"/>
</dbReference>
<keyword evidence="2 7" id="KW-0813">Transport</keyword>
<feature type="transmembrane region" description="Helical" evidence="7">
    <location>
        <begin position="295"/>
        <end position="317"/>
    </location>
</feature>
<keyword evidence="10" id="KW-1185">Reference proteome</keyword>
<dbReference type="SUPFAM" id="SSF161098">
    <property type="entry name" value="MetI-like"/>
    <property type="match status" value="1"/>
</dbReference>
<feature type="transmembrane region" description="Helical" evidence="7">
    <location>
        <begin position="186"/>
        <end position="209"/>
    </location>
</feature>
<evidence type="ECO:0000313" key="9">
    <source>
        <dbReference type="EMBL" id="SIQ16039.1"/>
    </source>
</evidence>
<dbReference type="PANTHER" id="PTHR30193">
    <property type="entry name" value="ABC TRANSPORTER PERMEASE PROTEIN"/>
    <property type="match status" value="1"/>
</dbReference>
<evidence type="ECO:0000256" key="1">
    <source>
        <dbReference type="ARBA" id="ARBA00004651"/>
    </source>
</evidence>
<dbReference type="InterPro" id="IPR000515">
    <property type="entry name" value="MetI-like"/>
</dbReference>
<dbReference type="Pfam" id="PF00528">
    <property type="entry name" value="BPD_transp_1"/>
    <property type="match status" value="1"/>
</dbReference>
<dbReference type="InterPro" id="IPR035906">
    <property type="entry name" value="MetI-like_sf"/>
</dbReference>
<keyword evidence="5 7" id="KW-1133">Transmembrane helix</keyword>
<gene>
    <name evidence="9" type="ORF">SAMN05444858_101339</name>
</gene>
<dbReference type="InterPro" id="IPR051393">
    <property type="entry name" value="ABC_transporter_permease"/>
</dbReference>
<evidence type="ECO:0000256" key="2">
    <source>
        <dbReference type="ARBA" id="ARBA00022448"/>
    </source>
</evidence>
<evidence type="ECO:0000256" key="4">
    <source>
        <dbReference type="ARBA" id="ARBA00022692"/>
    </source>
</evidence>